<evidence type="ECO:0000313" key="1">
    <source>
        <dbReference type="EMBL" id="KAK7017243.1"/>
    </source>
</evidence>
<comment type="caution">
    <text evidence="1">The sequence shown here is derived from an EMBL/GenBank/DDBJ whole genome shotgun (WGS) entry which is preliminary data.</text>
</comment>
<gene>
    <name evidence="1" type="ORF">R3P38DRAFT_1319918</name>
</gene>
<reference evidence="1 2" key="1">
    <citation type="journal article" date="2024" name="J Genomics">
        <title>Draft genome sequencing and assembly of Favolaschia claudopus CIRM-BRFM 2984 isolated from oak limbs.</title>
        <authorList>
            <person name="Navarro D."/>
            <person name="Drula E."/>
            <person name="Chaduli D."/>
            <person name="Cazenave R."/>
            <person name="Ahrendt S."/>
            <person name="Wang J."/>
            <person name="Lipzen A."/>
            <person name="Daum C."/>
            <person name="Barry K."/>
            <person name="Grigoriev I.V."/>
            <person name="Favel A."/>
            <person name="Rosso M.N."/>
            <person name="Martin F."/>
        </authorList>
    </citation>
    <scope>NUCLEOTIDE SEQUENCE [LARGE SCALE GENOMIC DNA]</scope>
    <source>
        <strain evidence="1 2">CIRM-BRFM 2984</strain>
    </source>
</reference>
<dbReference type="Proteomes" id="UP001362999">
    <property type="component" value="Unassembled WGS sequence"/>
</dbReference>
<accession>A0AAW0AUA5</accession>
<keyword evidence="2" id="KW-1185">Reference proteome</keyword>
<protein>
    <submittedName>
        <fullName evidence="1">Uncharacterized protein</fullName>
    </submittedName>
</protein>
<name>A0AAW0AUA5_9AGAR</name>
<dbReference type="AlphaFoldDB" id="A0AAW0AUA5"/>
<sequence length="464" mass="52786">MRTPLKNNLPTIFRLSAEDRASIRNVDAYCDPVDEDNPEMCAFALWAFPNAHINIILSPRPLDLQASPYGDDFNNLLKQIGDIGPLILPSSMQKDRAWLEKVPPEHRALLEAEDKGFEDPRIRDITPKYLIASCYRFAEKFYLLGHDFSRFTFYWDPSSMDAIVPGIRHSAHVPDYAYGFQNANEDGVGNDANELARFKAATDLKGIEREQAIISMIDHFIHRLFSFFKTKHDPGDALTQPADILHEFTDLLKERKADPSCVPFVLVGGPFESILKYLEYPLPVQQIWAQALSIYGGTINLFPNQYNIHVAFTAGVEFFNLVQKRGIPTLLTPTEAAKGSKFELTDEQLEQAFVNAPWFYHATMKFRKETNTLVRNIPFDVVAVVGVVDPDIMPVRPVDVVRGVVRKGEVYGEVEVLKPRVRSEDGETDSKKGCVWMYWKDDEWQGEKVGALIQIFQDAFRPVR</sequence>
<organism evidence="1 2">
    <name type="scientific">Favolaschia claudopus</name>
    <dbReference type="NCBI Taxonomy" id="2862362"/>
    <lineage>
        <taxon>Eukaryota</taxon>
        <taxon>Fungi</taxon>
        <taxon>Dikarya</taxon>
        <taxon>Basidiomycota</taxon>
        <taxon>Agaricomycotina</taxon>
        <taxon>Agaricomycetes</taxon>
        <taxon>Agaricomycetidae</taxon>
        <taxon>Agaricales</taxon>
        <taxon>Marasmiineae</taxon>
        <taxon>Mycenaceae</taxon>
        <taxon>Favolaschia</taxon>
    </lineage>
</organism>
<proteinExistence type="predicted"/>
<dbReference type="EMBL" id="JAWWNJ010000048">
    <property type="protein sequence ID" value="KAK7017243.1"/>
    <property type="molecule type" value="Genomic_DNA"/>
</dbReference>
<evidence type="ECO:0000313" key="2">
    <source>
        <dbReference type="Proteomes" id="UP001362999"/>
    </source>
</evidence>